<organism evidence="1">
    <name type="scientific">Eremomyces bilateralis CBS 781.70</name>
    <dbReference type="NCBI Taxonomy" id="1392243"/>
    <lineage>
        <taxon>Eukaryota</taxon>
        <taxon>Fungi</taxon>
        <taxon>Dikarya</taxon>
        <taxon>Ascomycota</taxon>
        <taxon>Pezizomycotina</taxon>
        <taxon>Dothideomycetes</taxon>
        <taxon>Dothideomycetes incertae sedis</taxon>
        <taxon>Eremomycetales</taxon>
        <taxon>Eremomycetaceae</taxon>
        <taxon>Eremomyces</taxon>
    </lineage>
</organism>
<sequence>MQRSCQLVIASIAVTTAARLLRGPVRAPMSSLTPSPLPYLALNRSRSYTSVNSDRGCQSGSA</sequence>
<dbReference type="Proteomes" id="UP000504638">
    <property type="component" value="Unplaced"/>
</dbReference>
<dbReference type="AlphaFoldDB" id="A0A6G1FQ31"/>
<protein>
    <submittedName>
        <fullName evidence="1 3">Uncharacterized protein</fullName>
    </submittedName>
</protein>
<dbReference type="GeneID" id="54421043"/>
<accession>A0A6G1FQ31</accession>
<keyword evidence="2" id="KW-1185">Reference proteome</keyword>
<reference evidence="3" key="2">
    <citation type="submission" date="2020-04" db="EMBL/GenBank/DDBJ databases">
        <authorList>
            <consortium name="NCBI Genome Project"/>
        </authorList>
    </citation>
    <scope>NUCLEOTIDE SEQUENCE</scope>
    <source>
        <strain evidence="3">CBS 781.70</strain>
    </source>
</reference>
<name>A0A6G1FQ31_9PEZI</name>
<proteinExistence type="predicted"/>
<reference evidence="3" key="3">
    <citation type="submission" date="2025-04" db="UniProtKB">
        <authorList>
            <consortium name="RefSeq"/>
        </authorList>
    </citation>
    <scope>IDENTIFICATION</scope>
    <source>
        <strain evidence="3">CBS 781.70</strain>
    </source>
</reference>
<dbReference type="EMBL" id="ML975206">
    <property type="protein sequence ID" value="KAF1807873.1"/>
    <property type="molecule type" value="Genomic_DNA"/>
</dbReference>
<dbReference type="RefSeq" id="XP_033529504.1">
    <property type="nucleotide sequence ID" value="XM_033680473.1"/>
</dbReference>
<reference evidence="1 3" key="1">
    <citation type="submission" date="2020-01" db="EMBL/GenBank/DDBJ databases">
        <authorList>
            <consortium name="DOE Joint Genome Institute"/>
            <person name="Haridas S."/>
            <person name="Albert R."/>
            <person name="Binder M."/>
            <person name="Bloem J."/>
            <person name="Labutti K."/>
            <person name="Salamov A."/>
            <person name="Andreopoulos B."/>
            <person name="Baker S.E."/>
            <person name="Barry K."/>
            <person name="Bills G."/>
            <person name="Bluhm B.H."/>
            <person name="Cannon C."/>
            <person name="Castanera R."/>
            <person name="Culley D.E."/>
            <person name="Daum C."/>
            <person name="Ezra D."/>
            <person name="Gonzalez J.B."/>
            <person name="Henrissat B."/>
            <person name="Kuo A."/>
            <person name="Liang C."/>
            <person name="Lipzen A."/>
            <person name="Lutzoni F."/>
            <person name="Magnuson J."/>
            <person name="Mondo S."/>
            <person name="Nolan M."/>
            <person name="Ohm R."/>
            <person name="Pangilinan J."/>
            <person name="Park H.-J."/>
            <person name="Ramirez L."/>
            <person name="Alfaro M."/>
            <person name="Sun H."/>
            <person name="Tritt A."/>
            <person name="Yoshinaga Y."/>
            <person name="Zwiers L.-H."/>
            <person name="Turgeon B.G."/>
            <person name="Goodwin S.B."/>
            <person name="Spatafora J.W."/>
            <person name="Crous P.W."/>
            <person name="Grigoriev I.V."/>
        </authorList>
    </citation>
    <scope>NUCLEOTIDE SEQUENCE</scope>
    <source>
        <strain evidence="1 3">CBS 781.70</strain>
    </source>
</reference>
<gene>
    <name evidence="1 3" type="ORF">P152DRAFT_463113</name>
</gene>
<evidence type="ECO:0000313" key="3">
    <source>
        <dbReference type="RefSeq" id="XP_033529504.1"/>
    </source>
</evidence>
<evidence type="ECO:0000313" key="1">
    <source>
        <dbReference type="EMBL" id="KAF1807873.1"/>
    </source>
</evidence>
<evidence type="ECO:0000313" key="2">
    <source>
        <dbReference type="Proteomes" id="UP000504638"/>
    </source>
</evidence>